<organism evidence="1 2">
    <name type="scientific">Thalassospira povalilytica</name>
    <dbReference type="NCBI Taxonomy" id="732237"/>
    <lineage>
        <taxon>Bacteria</taxon>
        <taxon>Pseudomonadati</taxon>
        <taxon>Pseudomonadota</taxon>
        <taxon>Alphaproteobacteria</taxon>
        <taxon>Rhodospirillales</taxon>
        <taxon>Thalassospiraceae</taxon>
        <taxon>Thalassospira</taxon>
    </lineage>
</organism>
<dbReference type="Pfam" id="PF10082">
    <property type="entry name" value="BBP2_2"/>
    <property type="match status" value="1"/>
</dbReference>
<dbReference type="EMBL" id="PGTS01000003">
    <property type="protein sequence ID" value="PKR49882.1"/>
    <property type="molecule type" value="Genomic_DNA"/>
</dbReference>
<name>A0ABX4R860_9PROT</name>
<dbReference type="InterPro" id="IPR018759">
    <property type="entry name" value="BBP2_2"/>
</dbReference>
<evidence type="ECO:0000313" key="1">
    <source>
        <dbReference type="EMBL" id="PKR49882.1"/>
    </source>
</evidence>
<reference evidence="1 2" key="1">
    <citation type="submission" date="2017-11" db="EMBL/GenBank/DDBJ databases">
        <title>Biodiversity and function of Thalassospira species in the particle-attached aromatic-hydrocarbon-degrading consortia from the surface seawater of the China South Sea.</title>
        <authorList>
            <person name="Dong C."/>
            <person name="Liu R."/>
            <person name="Shao Z."/>
        </authorList>
    </citation>
    <scope>NUCLEOTIDE SEQUENCE [LARGE SCALE GENOMIC DNA]</scope>
    <source>
        <strain evidence="1 2">139Z-12</strain>
    </source>
</reference>
<keyword evidence="2" id="KW-1185">Reference proteome</keyword>
<dbReference type="Proteomes" id="UP000233365">
    <property type="component" value="Unassembled WGS sequence"/>
</dbReference>
<protein>
    <recommendedName>
        <fullName evidence="3">Outer membrane beta-barrel protein</fullName>
    </recommendedName>
</protein>
<sequence>MIRHFCTITQTVARTVTGHGKIPVMLCCAIFLTGLWAPTRSVAQPAVSSGQKPTRSQDDTHMRLGRFVLAPEITSRATHDDNIFLSDDNAQSDVITTIAPRLHLSGDWPFFRMHMTIGGELGFFAKSDQDNYQNAEAKAAGSIDLGPSSVDGAIEWHRQHDPRGSNDVPTGAREPVIYRDVRAHIGGRYATSSLQYESRLSLRRLDFEDSTAINGNAIRNDDRDRLETRETLRAVMPFDPGREAYGEITLNQRHYDRTPDDSGRVRDSAGYQIYGGLRFDLTDLIRADLAAGWMSQSYVDPAFGNINDYTLRADIDWSVTRLTSLSFTAARAVRETTVQGASGILAFETGIGVTHELLRTLQIGANARYRNDAFQQTTRTDRVRSIGLDLDYQLNRFARINSTVGHEIRQSTSNGEDYARLQSQISLKLEM</sequence>
<evidence type="ECO:0000313" key="2">
    <source>
        <dbReference type="Proteomes" id="UP000233365"/>
    </source>
</evidence>
<comment type="caution">
    <text evidence="1">The sequence shown here is derived from an EMBL/GenBank/DDBJ whole genome shotgun (WGS) entry which is preliminary data.</text>
</comment>
<proteinExistence type="predicted"/>
<gene>
    <name evidence="1" type="ORF">CU041_09090</name>
</gene>
<accession>A0ABX4R860</accession>
<evidence type="ECO:0008006" key="3">
    <source>
        <dbReference type="Google" id="ProtNLM"/>
    </source>
</evidence>